<feature type="region of interest" description="Disordered" evidence="1">
    <location>
        <begin position="1"/>
        <end position="24"/>
    </location>
</feature>
<reference evidence="2 3" key="1">
    <citation type="submission" date="2021-01" db="EMBL/GenBank/DDBJ databases">
        <title>Whole genome shotgun sequence of Actinoplanes couchii NBRC 106145.</title>
        <authorList>
            <person name="Komaki H."/>
            <person name="Tamura T."/>
        </authorList>
    </citation>
    <scope>NUCLEOTIDE SEQUENCE [LARGE SCALE GENOMIC DNA]</scope>
    <source>
        <strain evidence="2 3">NBRC 106145</strain>
    </source>
</reference>
<feature type="compositionally biased region" description="Polar residues" evidence="1">
    <location>
        <begin position="1"/>
        <end position="10"/>
    </location>
</feature>
<keyword evidence="3" id="KW-1185">Reference proteome</keyword>
<gene>
    <name evidence="2" type="ORF">Aco03nite_004940</name>
</gene>
<accession>A0ABQ3X0P4</accession>
<dbReference type="EMBL" id="BOMG01000008">
    <property type="protein sequence ID" value="GID52090.1"/>
    <property type="molecule type" value="Genomic_DNA"/>
</dbReference>
<evidence type="ECO:0000313" key="2">
    <source>
        <dbReference type="EMBL" id="GID52090.1"/>
    </source>
</evidence>
<proteinExistence type="predicted"/>
<sequence>MVSCRHTTSGAVPASQSSSRGSRARTELTFQVAKRIQTFYRVAAARAVSSPAIRITRSVTSKVMIPPITVESACE</sequence>
<organism evidence="2 3">
    <name type="scientific">Actinoplanes couchii</name>
    <dbReference type="NCBI Taxonomy" id="403638"/>
    <lineage>
        <taxon>Bacteria</taxon>
        <taxon>Bacillati</taxon>
        <taxon>Actinomycetota</taxon>
        <taxon>Actinomycetes</taxon>
        <taxon>Micromonosporales</taxon>
        <taxon>Micromonosporaceae</taxon>
        <taxon>Actinoplanes</taxon>
    </lineage>
</organism>
<evidence type="ECO:0000313" key="3">
    <source>
        <dbReference type="Proteomes" id="UP000612282"/>
    </source>
</evidence>
<comment type="caution">
    <text evidence="2">The sequence shown here is derived from an EMBL/GenBank/DDBJ whole genome shotgun (WGS) entry which is preliminary data.</text>
</comment>
<feature type="compositionally biased region" description="Low complexity" evidence="1">
    <location>
        <begin position="11"/>
        <end position="21"/>
    </location>
</feature>
<name>A0ABQ3X0P4_9ACTN</name>
<evidence type="ECO:0000256" key="1">
    <source>
        <dbReference type="SAM" id="MobiDB-lite"/>
    </source>
</evidence>
<dbReference type="Proteomes" id="UP000612282">
    <property type="component" value="Unassembled WGS sequence"/>
</dbReference>
<protein>
    <submittedName>
        <fullName evidence="2">Uncharacterized protein</fullName>
    </submittedName>
</protein>